<dbReference type="EMBL" id="FRDI01000004">
    <property type="protein sequence ID" value="SHN59877.1"/>
    <property type="molecule type" value="Genomic_DNA"/>
</dbReference>
<evidence type="ECO:0000313" key="3">
    <source>
        <dbReference type="EMBL" id="SHN59877.1"/>
    </source>
</evidence>
<protein>
    <submittedName>
        <fullName evidence="3">Uncharacterized protein</fullName>
    </submittedName>
</protein>
<evidence type="ECO:0000256" key="1">
    <source>
        <dbReference type="SAM" id="MobiDB-lite"/>
    </source>
</evidence>
<dbReference type="Proteomes" id="UP000186469">
    <property type="component" value="Unassembled WGS sequence"/>
</dbReference>
<evidence type="ECO:0000256" key="2">
    <source>
        <dbReference type="SAM" id="Phobius"/>
    </source>
</evidence>
<dbReference type="AlphaFoldDB" id="A0A1M7SN36"/>
<keyword evidence="2" id="KW-0812">Transmembrane</keyword>
<dbReference type="RefSeq" id="WP_072696753.1">
    <property type="nucleotide sequence ID" value="NZ_FRDI01000004.1"/>
</dbReference>
<keyword evidence="4" id="KW-1185">Reference proteome</keyword>
<sequence>MSIAQSNTPNEKKSHQTIETGLDNQDISTTRVYLPVEPDKTVRKNKTASGLIVLSPPPLDLPYGIGYSFGGKGDPEDYLRAWVRQKNEKGAIPLAKTPMMYVTPNYMEPSIGLLEILPVCLLLQLLAFTAYLVGFWGIFEPFISSLVAFAIGHIAILSTFAFFLYNVIVLIKCPVTICFNRLRQEIYCYDRSGELIIIPFTSARFVLVIEKNTAAYLCVENYGQTSFEFPYMMLAAVITGSKDASKAADINILLKEWQTIDHFMRSEDGYKDIPLSSFEFFGLRSRKIIPFLVRDFQKTHRWAPEIEALLWEENKDAPLPNGWQYMKRIPYKIPWGGFDNTKLLEEREKRLQQKAS</sequence>
<feature type="region of interest" description="Disordered" evidence="1">
    <location>
        <begin position="1"/>
        <end position="22"/>
    </location>
</feature>
<reference evidence="3 4" key="1">
    <citation type="submission" date="2016-12" db="EMBL/GenBank/DDBJ databases">
        <authorList>
            <person name="Song W.-J."/>
            <person name="Kurnit D.M."/>
        </authorList>
    </citation>
    <scope>NUCLEOTIDE SEQUENCE [LARGE SCALE GENOMIC DNA]</scope>
    <source>
        <strain evidence="3 4">DSM 11393</strain>
    </source>
</reference>
<proteinExistence type="predicted"/>
<dbReference type="STRING" id="1121455.SAMN02745728_01062"/>
<name>A0A1M7SN36_9BACT</name>
<feature type="transmembrane region" description="Helical" evidence="2">
    <location>
        <begin position="146"/>
        <end position="171"/>
    </location>
</feature>
<evidence type="ECO:0000313" key="4">
    <source>
        <dbReference type="Proteomes" id="UP000186469"/>
    </source>
</evidence>
<organism evidence="3 4">
    <name type="scientific">Desulfovibrio litoralis DSM 11393</name>
    <dbReference type="NCBI Taxonomy" id="1121455"/>
    <lineage>
        <taxon>Bacteria</taxon>
        <taxon>Pseudomonadati</taxon>
        <taxon>Thermodesulfobacteriota</taxon>
        <taxon>Desulfovibrionia</taxon>
        <taxon>Desulfovibrionales</taxon>
        <taxon>Desulfovibrionaceae</taxon>
        <taxon>Desulfovibrio</taxon>
    </lineage>
</organism>
<keyword evidence="2" id="KW-0472">Membrane</keyword>
<feature type="transmembrane region" description="Helical" evidence="2">
    <location>
        <begin position="116"/>
        <end position="139"/>
    </location>
</feature>
<accession>A0A1M7SN36</accession>
<keyword evidence="2" id="KW-1133">Transmembrane helix</keyword>
<gene>
    <name evidence="3" type="ORF">SAMN02745728_01062</name>
</gene>